<feature type="transmembrane region" description="Helical" evidence="2">
    <location>
        <begin position="55"/>
        <end position="79"/>
    </location>
</feature>
<dbReference type="PANTHER" id="PTHR40465:SF1">
    <property type="entry name" value="DUF6534 DOMAIN-CONTAINING PROTEIN"/>
    <property type="match status" value="1"/>
</dbReference>
<gene>
    <name evidence="4" type="ORF">PLEOSDRAFT_1108753</name>
</gene>
<dbReference type="PANTHER" id="PTHR40465">
    <property type="entry name" value="CHROMOSOME 1, WHOLE GENOME SHOTGUN SEQUENCE"/>
    <property type="match status" value="1"/>
</dbReference>
<dbReference type="Pfam" id="PF20152">
    <property type="entry name" value="DUF6534"/>
    <property type="match status" value="1"/>
</dbReference>
<feature type="region of interest" description="Disordered" evidence="1">
    <location>
        <begin position="334"/>
        <end position="366"/>
    </location>
</feature>
<dbReference type="Proteomes" id="UP000027073">
    <property type="component" value="Unassembled WGS sequence"/>
</dbReference>
<keyword evidence="2" id="KW-1133">Transmembrane helix</keyword>
<dbReference type="HOGENOM" id="CLU_683562_0_0_1"/>
<dbReference type="InterPro" id="IPR045339">
    <property type="entry name" value="DUF6534"/>
</dbReference>
<feature type="transmembrane region" description="Helical" evidence="2">
    <location>
        <begin position="91"/>
        <end position="111"/>
    </location>
</feature>
<feature type="transmembrane region" description="Helical" evidence="2">
    <location>
        <begin position="123"/>
        <end position="142"/>
    </location>
</feature>
<keyword evidence="2" id="KW-0472">Membrane</keyword>
<dbReference type="OrthoDB" id="2902107at2759"/>
<dbReference type="EMBL" id="KL198013">
    <property type="protein sequence ID" value="KDQ23118.1"/>
    <property type="molecule type" value="Genomic_DNA"/>
</dbReference>
<evidence type="ECO:0000256" key="2">
    <source>
        <dbReference type="SAM" id="Phobius"/>
    </source>
</evidence>
<dbReference type="AlphaFoldDB" id="A0A067N503"/>
<evidence type="ECO:0000256" key="1">
    <source>
        <dbReference type="SAM" id="MobiDB-lite"/>
    </source>
</evidence>
<reference evidence="5" key="1">
    <citation type="journal article" date="2014" name="Proc. Natl. Acad. Sci. U.S.A.">
        <title>Extensive sampling of basidiomycete genomes demonstrates inadequacy of the white-rot/brown-rot paradigm for wood decay fungi.</title>
        <authorList>
            <person name="Riley R."/>
            <person name="Salamov A.A."/>
            <person name="Brown D.W."/>
            <person name="Nagy L.G."/>
            <person name="Floudas D."/>
            <person name="Held B.W."/>
            <person name="Levasseur A."/>
            <person name="Lombard V."/>
            <person name="Morin E."/>
            <person name="Otillar R."/>
            <person name="Lindquist E.A."/>
            <person name="Sun H."/>
            <person name="LaButti K.M."/>
            <person name="Schmutz J."/>
            <person name="Jabbour D."/>
            <person name="Luo H."/>
            <person name="Baker S.E."/>
            <person name="Pisabarro A.G."/>
            <person name="Walton J.D."/>
            <person name="Blanchette R.A."/>
            <person name="Henrissat B."/>
            <person name="Martin F."/>
            <person name="Cullen D."/>
            <person name="Hibbett D.S."/>
            <person name="Grigoriev I.V."/>
        </authorList>
    </citation>
    <scope>NUCLEOTIDE SEQUENCE [LARGE SCALE GENOMIC DNA]</scope>
    <source>
        <strain evidence="5">PC15</strain>
    </source>
</reference>
<organism evidence="4 5">
    <name type="scientific">Pleurotus ostreatus (strain PC15)</name>
    <name type="common">Oyster mushroom</name>
    <dbReference type="NCBI Taxonomy" id="1137138"/>
    <lineage>
        <taxon>Eukaryota</taxon>
        <taxon>Fungi</taxon>
        <taxon>Dikarya</taxon>
        <taxon>Basidiomycota</taxon>
        <taxon>Agaricomycotina</taxon>
        <taxon>Agaricomycetes</taxon>
        <taxon>Agaricomycetidae</taxon>
        <taxon>Agaricales</taxon>
        <taxon>Pleurotineae</taxon>
        <taxon>Pleurotaceae</taxon>
        <taxon>Pleurotus</taxon>
    </lineage>
</organism>
<sequence length="403" mass="43431">MSLTPPLAPSINIPLTIGALEIGLMFSGCLFGALTIQAIVYHSKFQQTDGYLTQLMVATIWFLELGQLCSHFHGIYYLTVVHHANLVSPPLSVGVAFLLSSCVGPLVETFYVSRLLVFSSRVVPALVGYVLTLARLAGWLYLSSSILSVPSFTSVVETYGLLLEILLSGSAAVDLIVAVANCWYLWKGRRRLTGNARGNTLRAVIDNIIGYTIKTGLITSISFMITLVCFLMARQYLIWMAVSSALTKVFSNCLLASLNSRPCAREGTDGSTLRDRYHNRRVDINPEPNGTILSFVAGSLDGPSTINVADTYGSTHRRVSSPLNNGRHLSVASHGSLRTRTDGFTPVSGRSPLTSNNTSPVYQHSSGHGIINGLSVGLSNSSQGGLRRADSVQVGLRCLSSFL</sequence>
<accession>A0A067N503</accession>
<evidence type="ECO:0000313" key="4">
    <source>
        <dbReference type="EMBL" id="KDQ23118.1"/>
    </source>
</evidence>
<feature type="compositionally biased region" description="Polar residues" evidence="1">
    <location>
        <begin position="351"/>
        <end position="366"/>
    </location>
</feature>
<feature type="transmembrane region" description="Helical" evidence="2">
    <location>
        <begin position="162"/>
        <end position="186"/>
    </location>
</feature>
<keyword evidence="2" id="KW-0812">Transmembrane</keyword>
<feature type="transmembrane region" description="Helical" evidence="2">
    <location>
        <begin position="207"/>
        <end position="233"/>
    </location>
</feature>
<name>A0A067N503_PLEO1</name>
<evidence type="ECO:0000313" key="5">
    <source>
        <dbReference type="Proteomes" id="UP000027073"/>
    </source>
</evidence>
<protein>
    <recommendedName>
        <fullName evidence="3">DUF6534 domain-containing protein</fullName>
    </recommendedName>
</protein>
<dbReference type="InParanoid" id="A0A067N503"/>
<proteinExistence type="predicted"/>
<evidence type="ECO:0000259" key="3">
    <source>
        <dbReference type="Pfam" id="PF20152"/>
    </source>
</evidence>
<feature type="transmembrane region" description="Helical" evidence="2">
    <location>
        <begin position="22"/>
        <end position="43"/>
    </location>
</feature>
<dbReference type="VEuPathDB" id="FungiDB:PLEOSDRAFT_1108753"/>
<feature type="domain" description="DUF6534" evidence="3">
    <location>
        <begin position="170"/>
        <end position="261"/>
    </location>
</feature>